<gene>
    <name evidence="2" type="ORF">DNG_09551</name>
</gene>
<reference evidence="2" key="1">
    <citation type="submission" date="2018-03" db="EMBL/GenBank/DDBJ databases">
        <authorList>
            <person name="Guldener U."/>
        </authorList>
    </citation>
    <scope>NUCLEOTIDE SEQUENCE</scope>
</reference>
<name>A0AAE8T090_9PEZI</name>
<organism evidence="2 3">
    <name type="scientific">Cephalotrichum gorgonifer</name>
    <dbReference type="NCBI Taxonomy" id="2041049"/>
    <lineage>
        <taxon>Eukaryota</taxon>
        <taxon>Fungi</taxon>
        <taxon>Dikarya</taxon>
        <taxon>Ascomycota</taxon>
        <taxon>Pezizomycotina</taxon>
        <taxon>Sordariomycetes</taxon>
        <taxon>Hypocreomycetidae</taxon>
        <taxon>Microascales</taxon>
        <taxon>Microascaceae</taxon>
        <taxon>Cephalotrichum</taxon>
    </lineage>
</organism>
<proteinExistence type="predicted"/>
<dbReference type="EMBL" id="ONZQ02000017">
    <property type="protein sequence ID" value="SPO06857.1"/>
    <property type="molecule type" value="Genomic_DNA"/>
</dbReference>
<feature type="region of interest" description="Disordered" evidence="1">
    <location>
        <begin position="1"/>
        <end position="64"/>
    </location>
</feature>
<feature type="compositionally biased region" description="Basic and acidic residues" evidence="1">
    <location>
        <begin position="21"/>
        <end position="35"/>
    </location>
</feature>
<dbReference type="Proteomes" id="UP001187682">
    <property type="component" value="Unassembled WGS sequence"/>
</dbReference>
<evidence type="ECO:0000256" key="1">
    <source>
        <dbReference type="SAM" id="MobiDB-lite"/>
    </source>
</evidence>
<dbReference type="AlphaFoldDB" id="A0AAE8T090"/>
<protein>
    <submittedName>
        <fullName evidence="2">Uncharacterized protein</fullName>
    </submittedName>
</protein>
<keyword evidence="3" id="KW-1185">Reference proteome</keyword>
<feature type="region of interest" description="Disordered" evidence="1">
    <location>
        <begin position="152"/>
        <end position="171"/>
    </location>
</feature>
<evidence type="ECO:0000313" key="2">
    <source>
        <dbReference type="EMBL" id="SPO06857.1"/>
    </source>
</evidence>
<evidence type="ECO:0000313" key="3">
    <source>
        <dbReference type="Proteomes" id="UP001187682"/>
    </source>
</evidence>
<accession>A0AAE8T090</accession>
<sequence length="388" mass="43677">MPSPKPLNASDSGMLKHVHAHHIDAHSSPDCKIDEAPPPYESAVEPSADTPTGDHVKSRSHPPTMATDEELIPFLRPAKFPWESGCGRSVGQSPPRVATLPCGSVVEKNYLHHVRHSDNLVQGAKIRRPWSLAIFRAIRSGFHTESHYESPVATADGTCKPRGTVPPSRLGPGEEEHYVGITYDWTRDWDFVLSVKNESREMRGKSEDGDWWVGYAHIYFNDLSGLDCEAVPWNDTARTQRLAADGGPQNVYRFMAKDALGCGKKDRDGWLRYTWKFRERSDYPRWGGSFTVYYRDQGLGVMTTIGDSGLVPGIERPWDFFNPESCRRAEMDRRTGCGLFKKLVWYDDSLGYGNDLLDEPVEPMTPGSKVRYASFVSSLLPRMPEKDE</sequence>
<comment type="caution">
    <text evidence="2">The sequence shown here is derived from an EMBL/GenBank/DDBJ whole genome shotgun (WGS) entry which is preliminary data.</text>
</comment>